<gene>
    <name evidence="1" type="ORF">T231_03220</name>
</gene>
<dbReference type="SUPFAM" id="SSF53448">
    <property type="entry name" value="Nucleotide-diphospho-sugar transferases"/>
    <property type="match status" value="1"/>
</dbReference>
<name>W2CWE4_9BACT</name>
<proteinExistence type="predicted"/>
<comment type="caution">
    <text evidence="1">The sequence shown here is derived from an EMBL/GenBank/DDBJ whole genome shotgun (WGS) entry which is preliminary data.</text>
</comment>
<organism evidence="1 2">
    <name type="scientific">Tannerella sp. oral taxon BU063 isolate Cell 6/7/9</name>
    <dbReference type="NCBI Taxonomy" id="1411021"/>
    <lineage>
        <taxon>Bacteria</taxon>
        <taxon>Pseudomonadati</taxon>
        <taxon>Bacteroidota</taxon>
        <taxon>Bacteroidia</taxon>
        <taxon>Bacteroidales</taxon>
        <taxon>Tannerellaceae</taxon>
        <taxon>Tannerella</taxon>
    </lineage>
</organism>
<accession>W2CWE4</accession>
<dbReference type="AlphaFoldDB" id="W2CWE4"/>
<dbReference type="PATRIC" id="fig|1411021.3.peg.194"/>
<dbReference type="CDD" id="cd00761">
    <property type="entry name" value="Glyco_tranf_GTA_type"/>
    <property type="match status" value="1"/>
</dbReference>
<dbReference type="Proteomes" id="UP000018874">
    <property type="component" value="Unassembled WGS sequence"/>
</dbReference>
<dbReference type="InterPro" id="IPR029044">
    <property type="entry name" value="Nucleotide-diphossugar_trans"/>
</dbReference>
<sequence>MKIFEKIRRNLFCASKLNVLVKTYLSIQQYRQCALQGDKTGIDASGTVIVSLTTYNKRIHEVYLTIESLFQQTQKAKRIILWLAKDEFSKEEIPLILQKQQSRGLEIRFCEDVRQYKKLIPSLKLFPNDPIITVDDDYIYPIDFIERLLNGQRRYPACVCYYIGARIEFQNSGTIKPYIQWGHDEEKEYTPSVLNFSTGAGGVLYPPQCFHEDITNTSLFSKYAPKGDDIWFKAMTLKKDVQYVRIPIECDFSDKFLLLENGQDIALYLSNVKCGENDIQIKDTFEQYGLMEKLRCAAQ</sequence>
<reference evidence="1 2" key="1">
    <citation type="submission" date="2013-11" db="EMBL/GenBank/DDBJ databases">
        <title>Single cell genomics of uncultured Tannerella BU063 (oral taxon 286).</title>
        <authorList>
            <person name="Beall C.J."/>
            <person name="Campbell A.G."/>
            <person name="Griffen A.L."/>
            <person name="Podar M."/>
            <person name="Leys E.J."/>
        </authorList>
    </citation>
    <scope>NUCLEOTIDE SEQUENCE [LARGE SCALE GENOMIC DNA]</scope>
    <source>
        <strain evidence="1">Cell 6/7/9</strain>
    </source>
</reference>
<protein>
    <submittedName>
        <fullName evidence="1">Uncharacterized protein</fullName>
    </submittedName>
</protein>
<evidence type="ECO:0000313" key="2">
    <source>
        <dbReference type="Proteomes" id="UP000018874"/>
    </source>
</evidence>
<keyword evidence="2" id="KW-1185">Reference proteome</keyword>
<dbReference type="EMBL" id="AYYD01000624">
    <property type="protein sequence ID" value="ETK10757.1"/>
    <property type="molecule type" value="Genomic_DNA"/>
</dbReference>
<evidence type="ECO:0000313" key="1">
    <source>
        <dbReference type="EMBL" id="ETK10757.1"/>
    </source>
</evidence>